<name>A0ABW1T2R3_9ACTN</name>
<sequence length="95" mass="10668">MTDQEPLTLAALKLQWIDVLYDLEANHRTAWLALFDGRLASLEDDVLVLDFVDATKMAGVHGYERGSKPSFLEAMSDSIERVTGRRITVTTTRDV</sequence>
<evidence type="ECO:0000313" key="1">
    <source>
        <dbReference type="EMBL" id="MFC6238572.1"/>
    </source>
</evidence>
<evidence type="ECO:0000313" key="2">
    <source>
        <dbReference type="Proteomes" id="UP001596138"/>
    </source>
</evidence>
<keyword evidence="2" id="KW-1185">Reference proteome</keyword>
<proteinExistence type="predicted"/>
<protein>
    <submittedName>
        <fullName evidence="1">Uncharacterized protein</fullName>
    </submittedName>
</protein>
<comment type="caution">
    <text evidence="1">The sequence shown here is derived from an EMBL/GenBank/DDBJ whole genome shotgun (WGS) entry which is preliminary data.</text>
</comment>
<dbReference type="EMBL" id="JBHSTI010000008">
    <property type="protein sequence ID" value="MFC6238572.1"/>
    <property type="molecule type" value="Genomic_DNA"/>
</dbReference>
<reference evidence="2" key="1">
    <citation type="journal article" date="2019" name="Int. J. Syst. Evol. Microbiol.">
        <title>The Global Catalogue of Microorganisms (GCM) 10K type strain sequencing project: providing services to taxonomists for standard genome sequencing and annotation.</title>
        <authorList>
            <consortium name="The Broad Institute Genomics Platform"/>
            <consortium name="The Broad Institute Genome Sequencing Center for Infectious Disease"/>
            <person name="Wu L."/>
            <person name="Ma J."/>
        </authorList>
    </citation>
    <scope>NUCLEOTIDE SEQUENCE [LARGE SCALE GENOMIC DNA]</scope>
    <source>
        <strain evidence="2">CGMCC 4.7317</strain>
    </source>
</reference>
<gene>
    <name evidence="1" type="ORF">ACFQGU_11840</name>
</gene>
<accession>A0ABW1T2R3</accession>
<organism evidence="1 2">
    <name type="scientific">Longivirga aurantiaca</name>
    <dbReference type="NCBI Taxonomy" id="1837743"/>
    <lineage>
        <taxon>Bacteria</taxon>
        <taxon>Bacillati</taxon>
        <taxon>Actinomycetota</taxon>
        <taxon>Actinomycetes</taxon>
        <taxon>Sporichthyales</taxon>
        <taxon>Sporichthyaceae</taxon>
        <taxon>Longivirga</taxon>
    </lineage>
</organism>
<dbReference type="Proteomes" id="UP001596138">
    <property type="component" value="Unassembled WGS sequence"/>
</dbReference>
<dbReference type="RefSeq" id="WP_386766896.1">
    <property type="nucleotide sequence ID" value="NZ_JBHSTI010000008.1"/>
</dbReference>